<dbReference type="Gramene" id="rna-gnl|WGS:NBSK|LSAT_0X11501_mrna">
    <property type="protein sequence ID" value="cds-PLY77990.1"/>
    <property type="gene ID" value="gene-LSAT_0X11501"/>
</dbReference>
<comment type="similarity">
    <text evidence="1">Belongs to the glycerophosphoryl diester phosphodiesterase family.</text>
</comment>
<dbReference type="PANTHER" id="PTHR22958">
    <property type="entry name" value="GLYCEROPHOSPHORYL DIESTER PHOSPHODIESTERASE"/>
    <property type="match status" value="1"/>
</dbReference>
<dbReference type="Gene3D" id="3.20.20.190">
    <property type="entry name" value="Phosphatidylinositol (PI) phosphodiesterase"/>
    <property type="match status" value="1"/>
</dbReference>
<sequence>MACKTAVQFSDVPLLDQVNDNAASLSLYATRLPTGLDVSNNRKSLPKFMVVGHRGHGMNVLVSPDKRMNAFKENSILSFNNAANHPLDFIEFDVQVTKDDIPIIFHDNFILSEENGIVVEKRVTDLTVDEFFSYGPQRIAGVVGKTLLRESHGQIVGWNVETDDHSCTLQEAFEKVNRCLGFNIELKFDDYIVYEKEYLIKILQIIMKVVYEYAQERPVMFSSFQPDVALIMKKLQTKYPVYFLTNGGTEIFDDVRMNSLEEAKKLAINGGLDGIVSEVKGIFRNPSVVREIKESNLSLLTYGKLNNVPEAVHVQYLMGVEGVIVDLVQEITTSVANIKTTKAYSESEKKKKLLIEGEEGELQVTEITDKIELAFLLNLISQVIQH</sequence>
<dbReference type="Pfam" id="PF03009">
    <property type="entry name" value="GDPD"/>
    <property type="match status" value="1"/>
</dbReference>
<organism evidence="7 8">
    <name type="scientific">Lactuca sativa</name>
    <name type="common">Garden lettuce</name>
    <dbReference type="NCBI Taxonomy" id="4236"/>
    <lineage>
        <taxon>Eukaryota</taxon>
        <taxon>Viridiplantae</taxon>
        <taxon>Streptophyta</taxon>
        <taxon>Embryophyta</taxon>
        <taxon>Tracheophyta</taxon>
        <taxon>Spermatophyta</taxon>
        <taxon>Magnoliopsida</taxon>
        <taxon>eudicotyledons</taxon>
        <taxon>Gunneridae</taxon>
        <taxon>Pentapetalae</taxon>
        <taxon>asterids</taxon>
        <taxon>campanulids</taxon>
        <taxon>Asterales</taxon>
        <taxon>Asteraceae</taxon>
        <taxon>Cichorioideae</taxon>
        <taxon>Cichorieae</taxon>
        <taxon>Lactucinae</taxon>
        <taxon>Lactuca</taxon>
    </lineage>
</organism>
<accession>A0A9R1W3C2</accession>
<name>A0A9R1W3C2_LACSA</name>
<proteinExistence type="inferred from homology"/>
<keyword evidence="4" id="KW-0378">Hydrolase</keyword>
<dbReference type="Proteomes" id="UP000235145">
    <property type="component" value="Unassembled WGS sequence"/>
</dbReference>
<feature type="domain" description="GP-PDE" evidence="6">
    <location>
        <begin position="48"/>
        <end position="335"/>
    </location>
</feature>
<dbReference type="AlphaFoldDB" id="A0A9R1W3C2"/>
<evidence type="ECO:0000256" key="5">
    <source>
        <dbReference type="ARBA" id="ARBA00047512"/>
    </source>
</evidence>
<keyword evidence="3" id="KW-0319">Glycerol metabolism</keyword>
<dbReference type="GO" id="GO:0006071">
    <property type="term" value="P:glycerol metabolic process"/>
    <property type="evidence" value="ECO:0007669"/>
    <property type="project" value="UniProtKB-KW"/>
</dbReference>
<evidence type="ECO:0000256" key="4">
    <source>
        <dbReference type="ARBA" id="ARBA00022801"/>
    </source>
</evidence>
<dbReference type="InterPro" id="IPR030395">
    <property type="entry name" value="GP_PDE_dom"/>
</dbReference>
<dbReference type="GO" id="GO:0046475">
    <property type="term" value="P:glycerophospholipid catabolic process"/>
    <property type="evidence" value="ECO:0000318"/>
    <property type="project" value="GO_Central"/>
</dbReference>
<evidence type="ECO:0000313" key="7">
    <source>
        <dbReference type="EMBL" id="KAJ0216374.1"/>
    </source>
</evidence>
<dbReference type="InterPro" id="IPR017946">
    <property type="entry name" value="PLC-like_Pdiesterase_TIM-brl"/>
</dbReference>
<comment type="caution">
    <text evidence="7">The sequence shown here is derived from an EMBL/GenBank/DDBJ whole genome shotgun (WGS) entry which is preliminary data.</text>
</comment>
<evidence type="ECO:0000256" key="1">
    <source>
        <dbReference type="ARBA" id="ARBA00007277"/>
    </source>
</evidence>
<dbReference type="GO" id="GO:0008889">
    <property type="term" value="F:glycerophosphodiester phosphodiesterase activity"/>
    <property type="evidence" value="ECO:0007669"/>
    <property type="project" value="UniProtKB-EC"/>
</dbReference>
<gene>
    <name evidence="7" type="ORF">LSAT_V11C300143060</name>
</gene>
<dbReference type="FunFam" id="3.20.20.190:FF:000034">
    <property type="entry name" value="Glycerophosphodiester phosphodiesterase GDPD2"/>
    <property type="match status" value="1"/>
</dbReference>
<dbReference type="SUPFAM" id="SSF51695">
    <property type="entry name" value="PLC-like phosphodiesterases"/>
    <property type="match status" value="1"/>
</dbReference>
<dbReference type="PROSITE" id="PS51704">
    <property type="entry name" value="GP_PDE"/>
    <property type="match status" value="1"/>
</dbReference>
<evidence type="ECO:0000313" key="8">
    <source>
        <dbReference type="Proteomes" id="UP000235145"/>
    </source>
</evidence>
<keyword evidence="8" id="KW-1185">Reference proteome</keyword>
<dbReference type="EMBL" id="NBSK02000003">
    <property type="protein sequence ID" value="KAJ0216374.1"/>
    <property type="molecule type" value="Genomic_DNA"/>
</dbReference>
<evidence type="ECO:0000256" key="3">
    <source>
        <dbReference type="ARBA" id="ARBA00022798"/>
    </source>
</evidence>
<protein>
    <recommendedName>
        <fullName evidence="2">glycerophosphodiester phosphodiesterase</fullName>
        <ecNumber evidence="2">3.1.4.46</ecNumber>
    </recommendedName>
</protein>
<evidence type="ECO:0000259" key="6">
    <source>
        <dbReference type="PROSITE" id="PS51704"/>
    </source>
</evidence>
<reference evidence="7 8" key="1">
    <citation type="journal article" date="2017" name="Nat. Commun.">
        <title>Genome assembly with in vitro proximity ligation data and whole-genome triplication in lettuce.</title>
        <authorList>
            <person name="Reyes-Chin-Wo S."/>
            <person name="Wang Z."/>
            <person name="Yang X."/>
            <person name="Kozik A."/>
            <person name="Arikit S."/>
            <person name="Song C."/>
            <person name="Xia L."/>
            <person name="Froenicke L."/>
            <person name="Lavelle D.O."/>
            <person name="Truco M.J."/>
            <person name="Xia R."/>
            <person name="Zhu S."/>
            <person name="Xu C."/>
            <person name="Xu H."/>
            <person name="Xu X."/>
            <person name="Cox K."/>
            <person name="Korf I."/>
            <person name="Meyers B.C."/>
            <person name="Michelmore R.W."/>
        </authorList>
    </citation>
    <scope>NUCLEOTIDE SEQUENCE [LARGE SCALE GENOMIC DNA]</scope>
    <source>
        <strain evidence="8">cv. Salinas</strain>
        <tissue evidence="7">Seedlings</tissue>
    </source>
</reference>
<dbReference type="OrthoDB" id="1058301at2759"/>
<dbReference type="PANTHER" id="PTHR22958:SF36">
    <property type="entry name" value="GLYCEROPHOSPHODIESTER PHOSPHODIESTERASE"/>
    <property type="match status" value="1"/>
</dbReference>
<dbReference type="InterPro" id="IPR051578">
    <property type="entry name" value="GDPD"/>
</dbReference>
<evidence type="ECO:0000256" key="2">
    <source>
        <dbReference type="ARBA" id="ARBA00012247"/>
    </source>
</evidence>
<dbReference type="EC" id="3.1.4.46" evidence="2"/>
<comment type="catalytic activity">
    <reaction evidence="5">
        <text>a sn-glycero-3-phosphodiester + H2O = an alcohol + sn-glycerol 3-phosphate + H(+)</text>
        <dbReference type="Rhea" id="RHEA:12969"/>
        <dbReference type="ChEBI" id="CHEBI:15377"/>
        <dbReference type="ChEBI" id="CHEBI:15378"/>
        <dbReference type="ChEBI" id="CHEBI:30879"/>
        <dbReference type="ChEBI" id="CHEBI:57597"/>
        <dbReference type="ChEBI" id="CHEBI:83408"/>
        <dbReference type="EC" id="3.1.4.46"/>
    </reaction>
</comment>